<keyword evidence="1" id="KW-1133">Transmembrane helix</keyword>
<dbReference type="Pfam" id="PF10825">
    <property type="entry name" value="DUF2752"/>
    <property type="match status" value="1"/>
</dbReference>
<feature type="transmembrane region" description="Helical" evidence="1">
    <location>
        <begin position="119"/>
        <end position="139"/>
    </location>
</feature>
<accession>A0ABT6EXS5</accession>
<keyword evidence="1" id="KW-0472">Membrane</keyword>
<dbReference type="RefSeq" id="WP_277866217.1">
    <property type="nucleotide sequence ID" value="NZ_JAKKUT010000002.1"/>
</dbReference>
<comment type="caution">
    <text evidence="2">The sequence shown here is derived from an EMBL/GenBank/DDBJ whole genome shotgun (WGS) entry which is preliminary data.</text>
</comment>
<reference evidence="2" key="2">
    <citation type="submission" date="2022-01" db="EMBL/GenBank/DDBJ databases">
        <authorList>
            <person name="Zivanovic Y."/>
            <person name="Moreira D."/>
            <person name="Lopez-Garcia P."/>
        </authorList>
    </citation>
    <scope>NUCLEOTIDE SEQUENCE</scope>
    <source>
        <strain evidence="2">G9</strain>
    </source>
</reference>
<feature type="transmembrane region" description="Helical" evidence="1">
    <location>
        <begin position="20"/>
        <end position="38"/>
    </location>
</feature>
<evidence type="ECO:0000313" key="2">
    <source>
        <dbReference type="EMBL" id="MDG2990304.1"/>
    </source>
</evidence>
<dbReference type="Proteomes" id="UP001154265">
    <property type="component" value="Unassembled WGS sequence"/>
</dbReference>
<dbReference type="EMBL" id="JAKKUT010000002">
    <property type="protein sequence ID" value="MDG2990304.1"/>
    <property type="molecule type" value="Genomic_DNA"/>
</dbReference>
<evidence type="ECO:0000256" key="1">
    <source>
        <dbReference type="SAM" id="Phobius"/>
    </source>
</evidence>
<name>A0ABT6EXS5_9SYNE</name>
<organism evidence="2 3">
    <name type="scientific">Candidatus Synechococcus calcipolaris G9</name>
    <dbReference type="NCBI Taxonomy" id="1497997"/>
    <lineage>
        <taxon>Bacteria</taxon>
        <taxon>Bacillati</taxon>
        <taxon>Cyanobacteriota</taxon>
        <taxon>Cyanophyceae</taxon>
        <taxon>Synechococcales</taxon>
        <taxon>Synechococcaceae</taxon>
        <taxon>Synechococcus</taxon>
    </lineage>
</organism>
<proteinExistence type="predicted"/>
<keyword evidence="1" id="KW-0812">Transmembrane</keyword>
<gene>
    <name evidence="2" type="ORF">L3556_05045</name>
</gene>
<reference evidence="2" key="1">
    <citation type="journal article" date="2022" name="Genome Biol. Evol.">
        <title>A New Gene Family Diagnostic for Intracellular Biomineralization of Amorphous Ca Carbonates by Cyanobacteria.</title>
        <authorList>
            <person name="Benzerara K."/>
            <person name="Duprat E."/>
            <person name="Bitard-Feildel T."/>
            <person name="Caumes G."/>
            <person name="Cassier-Chauvat C."/>
            <person name="Chauvat F."/>
            <person name="Dezi M."/>
            <person name="Diop S.I."/>
            <person name="Gaschignard G."/>
            <person name="Gorgen S."/>
            <person name="Gugger M."/>
            <person name="Lopez-Garcia P."/>
            <person name="Millet M."/>
            <person name="Skouri-Panet F."/>
            <person name="Moreira D."/>
            <person name="Callebaut I."/>
        </authorList>
    </citation>
    <scope>NUCLEOTIDE SEQUENCE</scope>
    <source>
        <strain evidence="2">G9</strain>
    </source>
</reference>
<protein>
    <submittedName>
        <fullName evidence="2">DUF2752 domain-containing protein</fullName>
    </submittedName>
</protein>
<sequence length="152" mass="17163">MLTFSDAVLNASERYTRWGFLGLTLTPVVGAVVLNHGYDPGVSFCPMLNLTGIPCPGCGMTRSFMAMVRGEVDQAISFHLFGPALLTTFLGLAIFLAIELYQGKKIARTPFHFLTKFRVWVYIFAIYFVYYGIRLFSLFRTGEFYINPFILS</sequence>
<evidence type="ECO:0000313" key="3">
    <source>
        <dbReference type="Proteomes" id="UP001154265"/>
    </source>
</evidence>
<dbReference type="InterPro" id="IPR021215">
    <property type="entry name" value="DUF2752"/>
</dbReference>
<keyword evidence="3" id="KW-1185">Reference proteome</keyword>
<feature type="transmembrane region" description="Helical" evidence="1">
    <location>
        <begin position="76"/>
        <end position="98"/>
    </location>
</feature>